<feature type="binding site" evidence="7 8">
    <location>
        <position position="59"/>
    </location>
    <ligand>
        <name>S-adenosyl-L-methionine</name>
        <dbReference type="ChEBI" id="CHEBI:59789"/>
    </ligand>
</feature>
<dbReference type="SUPFAM" id="SSF53335">
    <property type="entry name" value="S-adenosyl-L-methionine-dependent methyltransferases"/>
    <property type="match status" value="1"/>
</dbReference>
<dbReference type="PANTHER" id="PTHR11727:SF7">
    <property type="entry name" value="DIMETHYLADENOSINE TRANSFERASE-RELATED"/>
    <property type="match status" value="1"/>
</dbReference>
<evidence type="ECO:0000256" key="1">
    <source>
        <dbReference type="ARBA" id="ARBA00022490"/>
    </source>
</evidence>
<dbReference type="EMBL" id="JSZA02000003">
    <property type="protein sequence ID" value="KHD04848.1"/>
    <property type="molecule type" value="Genomic_DNA"/>
</dbReference>
<dbReference type="HAMAP" id="MF_00607">
    <property type="entry name" value="16SrRNA_methyltr_A"/>
    <property type="match status" value="1"/>
</dbReference>
<keyword evidence="4 7" id="KW-0808">Transferase</keyword>
<keyword evidence="11" id="KW-1185">Reference proteome</keyword>
<feature type="binding site" evidence="7 8">
    <location>
        <position position="102"/>
    </location>
    <ligand>
        <name>S-adenosyl-L-methionine</name>
        <dbReference type="ChEBI" id="CHEBI:59789"/>
    </ligand>
</feature>
<evidence type="ECO:0000313" key="10">
    <source>
        <dbReference type="EMBL" id="KHD04848.1"/>
    </source>
</evidence>
<evidence type="ECO:0000256" key="8">
    <source>
        <dbReference type="PROSITE-ProRule" id="PRU01026"/>
    </source>
</evidence>
<feature type="binding site" evidence="7 8">
    <location>
        <position position="38"/>
    </location>
    <ligand>
        <name>S-adenosyl-L-methionine</name>
        <dbReference type="ChEBI" id="CHEBI:59789"/>
    </ligand>
</feature>
<dbReference type="GO" id="GO:0005829">
    <property type="term" value="C:cytosol"/>
    <property type="evidence" value="ECO:0007669"/>
    <property type="project" value="TreeGrafter"/>
</dbReference>
<protein>
    <recommendedName>
        <fullName evidence="7">Ribosomal RNA small subunit methyltransferase A</fullName>
        <ecNumber evidence="7">2.1.1.182</ecNumber>
    </recommendedName>
    <alternativeName>
        <fullName evidence="7">16S rRNA (adenine(1518)-N(6)/adenine(1519)-N(6))-dimethyltransferase</fullName>
    </alternativeName>
    <alternativeName>
        <fullName evidence="7">16S rRNA dimethyladenosine transferase</fullName>
    </alternativeName>
    <alternativeName>
        <fullName evidence="7">16S rRNA dimethylase</fullName>
    </alternativeName>
    <alternativeName>
        <fullName evidence="7">S-adenosylmethionine-6-N', N'-adenosyl(rRNA) dimethyltransferase</fullName>
    </alternativeName>
</protein>
<evidence type="ECO:0000256" key="4">
    <source>
        <dbReference type="ARBA" id="ARBA00022679"/>
    </source>
</evidence>
<evidence type="ECO:0000313" key="11">
    <source>
        <dbReference type="Proteomes" id="UP000030428"/>
    </source>
</evidence>
<keyword evidence="2 7" id="KW-0698">rRNA processing</keyword>
<comment type="catalytic activity">
    <reaction evidence="7">
        <text>adenosine(1518)/adenosine(1519) in 16S rRNA + 4 S-adenosyl-L-methionine = N(6)-dimethyladenosine(1518)/N(6)-dimethyladenosine(1519) in 16S rRNA + 4 S-adenosyl-L-homocysteine + 4 H(+)</text>
        <dbReference type="Rhea" id="RHEA:19609"/>
        <dbReference type="Rhea" id="RHEA-COMP:10232"/>
        <dbReference type="Rhea" id="RHEA-COMP:10233"/>
        <dbReference type="ChEBI" id="CHEBI:15378"/>
        <dbReference type="ChEBI" id="CHEBI:57856"/>
        <dbReference type="ChEBI" id="CHEBI:59789"/>
        <dbReference type="ChEBI" id="CHEBI:74411"/>
        <dbReference type="ChEBI" id="CHEBI:74493"/>
        <dbReference type="EC" id="2.1.1.182"/>
    </reaction>
</comment>
<dbReference type="InterPro" id="IPR020598">
    <property type="entry name" value="rRNA_Ade_methylase_Trfase_N"/>
</dbReference>
<dbReference type="InterPro" id="IPR029063">
    <property type="entry name" value="SAM-dependent_MTases_sf"/>
</dbReference>
<comment type="function">
    <text evidence="7">Specifically dimethylates two adjacent adenosines (A1518 and A1519) in the loop of a conserved hairpin near the 3'-end of 16S rRNA in the 30S particle. May play a critical role in biogenesis of 30S subunits.</text>
</comment>
<dbReference type="Proteomes" id="UP000030428">
    <property type="component" value="Unassembled WGS sequence"/>
</dbReference>
<dbReference type="SMART" id="SM00650">
    <property type="entry name" value="rADc"/>
    <property type="match status" value="1"/>
</dbReference>
<dbReference type="InterPro" id="IPR023165">
    <property type="entry name" value="rRNA_Ade_diMease-like_C"/>
</dbReference>
<evidence type="ECO:0000256" key="5">
    <source>
        <dbReference type="ARBA" id="ARBA00022691"/>
    </source>
</evidence>
<accession>A0A0A6P257</accession>
<comment type="subcellular location">
    <subcellularLocation>
        <location evidence="7">Cytoplasm</location>
    </subcellularLocation>
</comment>
<evidence type="ECO:0000259" key="9">
    <source>
        <dbReference type="SMART" id="SM00650"/>
    </source>
</evidence>
<keyword evidence="5 7" id="KW-0949">S-adenosyl-L-methionine</keyword>
<comment type="similarity">
    <text evidence="7">Belongs to the class I-like SAM-binding methyltransferase superfamily. rRNA adenine N(6)-methyltransferase family. RsmA subfamily.</text>
</comment>
<dbReference type="InterPro" id="IPR001737">
    <property type="entry name" value="KsgA/Erm"/>
</dbReference>
<evidence type="ECO:0000256" key="7">
    <source>
        <dbReference type="HAMAP-Rule" id="MF_00607"/>
    </source>
</evidence>
<dbReference type="PROSITE" id="PS01131">
    <property type="entry name" value="RRNA_A_DIMETH"/>
    <property type="match status" value="1"/>
</dbReference>
<feature type="binding site" evidence="7 8">
    <location>
        <position position="11"/>
    </location>
    <ligand>
        <name>S-adenosyl-L-methionine</name>
        <dbReference type="ChEBI" id="CHEBI:59789"/>
    </ligand>
</feature>
<sequence length="257" mass="29645">MKIHRKRFGQHFLHDTQIIQDIVAAIAPHPQEHLVEIGPGKGALTLPLLESGCQLDVIELDRDLIEWLKKTAKNQNLRIYNADALKFDFKTLLIDKRRIVGNLPYNISTPLLFHLLNYASNIEEMTFMLQKEVVDRMIAVPCTHDYGRLSVMLQYYCQIEKLFDVSPAAFYPPPKVESSVVQLRPFLSPPVLVKNREHFAKIVALAFSQRRKMLRNTLKKVFDAKDIEAAGIDPMARAETLRLEDFARLADNYRDYI</sequence>
<comment type="caution">
    <text evidence="10">The sequence shown here is derived from an EMBL/GenBank/DDBJ whole genome shotgun (WGS) entry which is preliminary data.</text>
</comment>
<dbReference type="CDD" id="cd02440">
    <property type="entry name" value="AdoMet_MTases"/>
    <property type="match status" value="1"/>
</dbReference>
<dbReference type="GO" id="GO:0003723">
    <property type="term" value="F:RNA binding"/>
    <property type="evidence" value="ECO:0007669"/>
    <property type="project" value="UniProtKB-UniRule"/>
</dbReference>
<dbReference type="FunFam" id="1.10.8.100:FF:000001">
    <property type="entry name" value="Ribosomal RNA small subunit methyltransferase A"/>
    <property type="match status" value="1"/>
</dbReference>
<dbReference type="InterPro" id="IPR011530">
    <property type="entry name" value="rRNA_adenine_dimethylase"/>
</dbReference>
<evidence type="ECO:0000256" key="6">
    <source>
        <dbReference type="ARBA" id="ARBA00022884"/>
    </source>
</evidence>
<dbReference type="InterPro" id="IPR020596">
    <property type="entry name" value="rRNA_Ade_Mease_Trfase_CS"/>
</dbReference>
<name>A0A0A6P257_9GAMM</name>
<dbReference type="PANTHER" id="PTHR11727">
    <property type="entry name" value="DIMETHYLADENOSINE TRANSFERASE"/>
    <property type="match status" value="1"/>
</dbReference>
<organism evidence="10 11">
    <name type="scientific">Candidatus Thiomargarita nelsonii</name>
    <dbReference type="NCBI Taxonomy" id="1003181"/>
    <lineage>
        <taxon>Bacteria</taxon>
        <taxon>Pseudomonadati</taxon>
        <taxon>Pseudomonadota</taxon>
        <taxon>Gammaproteobacteria</taxon>
        <taxon>Thiotrichales</taxon>
        <taxon>Thiotrichaceae</taxon>
        <taxon>Thiomargarita</taxon>
    </lineage>
</organism>
<reference evidence="10 11" key="1">
    <citation type="journal article" date="2016" name="Front. Microbiol.">
        <title>Single-Cell (Meta-)Genomics of a Dimorphic Candidatus Thiomargarita nelsonii Reveals Genomic Plasticity.</title>
        <authorList>
            <person name="Flood B.E."/>
            <person name="Fliss P."/>
            <person name="Jones D.S."/>
            <person name="Dick G.J."/>
            <person name="Jain S."/>
            <person name="Kaster A.K."/>
            <person name="Winkel M."/>
            <person name="Mussmann M."/>
            <person name="Bailey J."/>
        </authorList>
    </citation>
    <scope>NUCLEOTIDE SEQUENCE [LARGE SCALE GENOMIC DNA]</scope>
    <source>
        <strain evidence="10">Hydrate Ridge</strain>
    </source>
</reference>
<proteinExistence type="inferred from homology"/>
<gene>
    <name evidence="7" type="primary">rsmA</name>
    <name evidence="7" type="synonym">ksgA</name>
    <name evidence="10" type="ORF">PN36_00980</name>
</gene>
<keyword evidence="3 7" id="KW-0489">Methyltransferase</keyword>
<feature type="binding site" evidence="7 8">
    <location>
        <position position="83"/>
    </location>
    <ligand>
        <name>S-adenosyl-L-methionine</name>
        <dbReference type="ChEBI" id="CHEBI:59789"/>
    </ligand>
</feature>
<evidence type="ECO:0000256" key="2">
    <source>
        <dbReference type="ARBA" id="ARBA00022552"/>
    </source>
</evidence>
<keyword evidence="1 7" id="KW-0963">Cytoplasm</keyword>
<evidence type="ECO:0000256" key="3">
    <source>
        <dbReference type="ARBA" id="ARBA00022603"/>
    </source>
</evidence>
<dbReference type="AlphaFoldDB" id="A0A0A6P257"/>
<feature type="binding site" evidence="7 8">
    <location>
        <position position="13"/>
    </location>
    <ligand>
        <name>S-adenosyl-L-methionine</name>
        <dbReference type="ChEBI" id="CHEBI:59789"/>
    </ligand>
</feature>
<dbReference type="Pfam" id="PF00398">
    <property type="entry name" value="RrnaAD"/>
    <property type="match status" value="1"/>
</dbReference>
<keyword evidence="6 7" id="KW-0694">RNA-binding</keyword>
<dbReference type="Gene3D" id="1.10.8.100">
    <property type="entry name" value="Ribosomal RNA adenine dimethylase-like, domain 2"/>
    <property type="match status" value="1"/>
</dbReference>
<dbReference type="GO" id="GO:0052908">
    <property type="term" value="F:16S rRNA (adenine(1518)-N(6)/adenine(1519)-N(6))-dimethyltransferase activity"/>
    <property type="evidence" value="ECO:0007669"/>
    <property type="project" value="UniProtKB-EC"/>
</dbReference>
<dbReference type="PROSITE" id="PS51689">
    <property type="entry name" value="SAM_RNA_A_N6_MT"/>
    <property type="match status" value="1"/>
</dbReference>
<feature type="domain" description="Ribosomal RNA adenine methylase transferase N-terminal" evidence="9">
    <location>
        <begin position="18"/>
        <end position="187"/>
    </location>
</feature>
<dbReference type="Gene3D" id="3.40.50.150">
    <property type="entry name" value="Vaccinia Virus protein VP39"/>
    <property type="match status" value="1"/>
</dbReference>
<dbReference type="NCBIfam" id="TIGR00755">
    <property type="entry name" value="ksgA"/>
    <property type="match status" value="1"/>
</dbReference>
<dbReference type="EC" id="2.1.1.182" evidence="7"/>